<protein>
    <submittedName>
        <fullName evidence="1">Uncharacterized protein</fullName>
    </submittedName>
</protein>
<proteinExistence type="predicted"/>
<comment type="caution">
    <text evidence="1">The sequence shown here is derived from an EMBL/GenBank/DDBJ whole genome shotgun (WGS) entry which is preliminary data.</text>
</comment>
<dbReference type="InterPro" id="IPR036400">
    <property type="entry name" value="Cyt_B5-like_heme/steroid_sf"/>
</dbReference>
<dbReference type="SUPFAM" id="SSF55856">
    <property type="entry name" value="Cytochrome b5-like heme/steroid binding domain"/>
    <property type="match status" value="1"/>
</dbReference>
<organism evidence="1 2">
    <name type="scientific">Adineta ricciae</name>
    <name type="common">Rotifer</name>
    <dbReference type="NCBI Taxonomy" id="249248"/>
    <lineage>
        <taxon>Eukaryota</taxon>
        <taxon>Metazoa</taxon>
        <taxon>Spiralia</taxon>
        <taxon>Gnathifera</taxon>
        <taxon>Rotifera</taxon>
        <taxon>Eurotatoria</taxon>
        <taxon>Bdelloidea</taxon>
        <taxon>Adinetida</taxon>
        <taxon>Adinetidae</taxon>
        <taxon>Adineta</taxon>
    </lineage>
</organism>
<dbReference type="EMBL" id="CAJNOJ010000965">
    <property type="protein sequence ID" value="CAF1536099.1"/>
    <property type="molecule type" value="Genomic_DNA"/>
</dbReference>
<gene>
    <name evidence="1" type="ORF">EDS130_LOCUS44957</name>
</gene>
<name>A0A815VI88_ADIRI</name>
<accession>A0A815VI88</accession>
<evidence type="ECO:0000313" key="2">
    <source>
        <dbReference type="Proteomes" id="UP000663852"/>
    </source>
</evidence>
<sequence>MALLKNQVGKDATVSFYGGVHDHSTAAHNTLAMMRVAICKHGGDVEYLKKRLGHAATPSPIWANTEVDGKQFWVGR</sequence>
<evidence type="ECO:0000313" key="1">
    <source>
        <dbReference type="EMBL" id="CAF1536099.1"/>
    </source>
</evidence>
<reference evidence="1" key="1">
    <citation type="submission" date="2021-02" db="EMBL/GenBank/DDBJ databases">
        <authorList>
            <person name="Nowell W R."/>
        </authorList>
    </citation>
    <scope>NUCLEOTIDE SEQUENCE</scope>
</reference>
<dbReference type="Proteomes" id="UP000663852">
    <property type="component" value="Unassembled WGS sequence"/>
</dbReference>
<dbReference type="AlphaFoldDB" id="A0A815VI88"/>
<dbReference type="OrthoDB" id="10260134at2759"/>